<gene>
    <name evidence="2" type="ORF">Q31a_54760</name>
</gene>
<organism evidence="2 3">
    <name type="scientific">Aureliella helgolandensis</name>
    <dbReference type="NCBI Taxonomy" id="2527968"/>
    <lineage>
        <taxon>Bacteria</taxon>
        <taxon>Pseudomonadati</taxon>
        <taxon>Planctomycetota</taxon>
        <taxon>Planctomycetia</taxon>
        <taxon>Pirellulales</taxon>
        <taxon>Pirellulaceae</taxon>
        <taxon>Aureliella</taxon>
    </lineage>
</organism>
<accession>A0A518GER3</accession>
<dbReference type="AlphaFoldDB" id="A0A518GER3"/>
<feature type="transmembrane region" description="Helical" evidence="1">
    <location>
        <begin position="40"/>
        <end position="58"/>
    </location>
</feature>
<sequence length="242" mass="26928">MDSVKRTVLSKLFMAPSVMIPILGGALAGCLSWGLGGIPALTTVAAIGVVGGLGWMVARTFLNVNEVTEAALAAQLEQRARVENAELDRLAAQLRSDRDHRTQDCLTLLRSLRAEFEEVAQQPGFAIRSAQVREQVGHVFEAATDQLRNSFRLWERAESLSGETRDRVLAEREAEIAELPPTVERIQKIVEQFRSLVRTENQVGLAEMQAELEANLRVAQRTEERMREIENPSAAHEAFIRE</sequence>
<keyword evidence="1" id="KW-0472">Membrane</keyword>
<proteinExistence type="predicted"/>
<keyword evidence="1" id="KW-1133">Transmembrane helix</keyword>
<dbReference type="KEGG" id="ahel:Q31a_54760"/>
<dbReference type="EMBL" id="CP036298">
    <property type="protein sequence ID" value="QDV27089.1"/>
    <property type="molecule type" value="Genomic_DNA"/>
</dbReference>
<keyword evidence="3" id="KW-1185">Reference proteome</keyword>
<evidence type="ECO:0000313" key="2">
    <source>
        <dbReference type="EMBL" id="QDV27089.1"/>
    </source>
</evidence>
<name>A0A518GER3_9BACT</name>
<feature type="transmembrane region" description="Helical" evidence="1">
    <location>
        <begin position="12"/>
        <end position="34"/>
    </location>
</feature>
<keyword evidence="1" id="KW-0812">Transmembrane</keyword>
<dbReference type="PROSITE" id="PS51257">
    <property type="entry name" value="PROKAR_LIPOPROTEIN"/>
    <property type="match status" value="1"/>
</dbReference>
<reference evidence="2 3" key="1">
    <citation type="submission" date="2019-02" db="EMBL/GenBank/DDBJ databases">
        <title>Deep-cultivation of Planctomycetes and their phenomic and genomic characterization uncovers novel biology.</title>
        <authorList>
            <person name="Wiegand S."/>
            <person name="Jogler M."/>
            <person name="Boedeker C."/>
            <person name="Pinto D."/>
            <person name="Vollmers J."/>
            <person name="Rivas-Marin E."/>
            <person name="Kohn T."/>
            <person name="Peeters S.H."/>
            <person name="Heuer A."/>
            <person name="Rast P."/>
            <person name="Oberbeckmann S."/>
            <person name="Bunk B."/>
            <person name="Jeske O."/>
            <person name="Meyerdierks A."/>
            <person name="Storesund J.E."/>
            <person name="Kallscheuer N."/>
            <person name="Luecker S."/>
            <person name="Lage O.M."/>
            <person name="Pohl T."/>
            <person name="Merkel B.J."/>
            <person name="Hornburger P."/>
            <person name="Mueller R.-W."/>
            <person name="Bruemmer F."/>
            <person name="Labrenz M."/>
            <person name="Spormann A.M."/>
            <person name="Op den Camp H."/>
            <person name="Overmann J."/>
            <person name="Amann R."/>
            <person name="Jetten M.S.M."/>
            <person name="Mascher T."/>
            <person name="Medema M.H."/>
            <person name="Devos D.P."/>
            <person name="Kaster A.-K."/>
            <person name="Ovreas L."/>
            <person name="Rohde M."/>
            <person name="Galperin M.Y."/>
            <person name="Jogler C."/>
        </authorList>
    </citation>
    <scope>NUCLEOTIDE SEQUENCE [LARGE SCALE GENOMIC DNA]</scope>
    <source>
        <strain evidence="2 3">Q31a</strain>
    </source>
</reference>
<evidence type="ECO:0000256" key="1">
    <source>
        <dbReference type="SAM" id="Phobius"/>
    </source>
</evidence>
<dbReference type="Proteomes" id="UP000318017">
    <property type="component" value="Chromosome"/>
</dbReference>
<protein>
    <submittedName>
        <fullName evidence="2">Uncharacterized protein</fullName>
    </submittedName>
</protein>
<evidence type="ECO:0000313" key="3">
    <source>
        <dbReference type="Proteomes" id="UP000318017"/>
    </source>
</evidence>